<dbReference type="Pfam" id="PF02687">
    <property type="entry name" value="FtsX"/>
    <property type="match status" value="1"/>
</dbReference>
<evidence type="ECO:0000259" key="9">
    <source>
        <dbReference type="Pfam" id="PF12704"/>
    </source>
</evidence>
<feature type="domain" description="ABC3 transporter permease C-terminal" evidence="8">
    <location>
        <begin position="294"/>
        <end position="405"/>
    </location>
</feature>
<feature type="transmembrane region" description="Helical" evidence="7">
    <location>
        <begin position="336"/>
        <end position="363"/>
    </location>
</feature>
<feature type="transmembrane region" description="Helical" evidence="7">
    <location>
        <begin position="375"/>
        <end position="394"/>
    </location>
</feature>
<keyword evidence="11" id="KW-1185">Reference proteome</keyword>
<dbReference type="EMBL" id="BAABKY010000006">
    <property type="protein sequence ID" value="GAA5082535.1"/>
    <property type="molecule type" value="Genomic_DNA"/>
</dbReference>
<comment type="subcellular location">
    <subcellularLocation>
        <location evidence="1">Cell membrane</location>
        <topology evidence="1">Multi-pass membrane protein</topology>
    </subcellularLocation>
</comment>
<evidence type="ECO:0000256" key="4">
    <source>
        <dbReference type="ARBA" id="ARBA00022989"/>
    </source>
</evidence>
<feature type="domain" description="MacB-like periplasmic core" evidence="9">
    <location>
        <begin position="25"/>
        <end position="254"/>
    </location>
</feature>
<evidence type="ECO:0000256" key="1">
    <source>
        <dbReference type="ARBA" id="ARBA00004651"/>
    </source>
</evidence>
<dbReference type="Pfam" id="PF12704">
    <property type="entry name" value="MacB_PCD"/>
    <property type="match status" value="1"/>
</dbReference>
<keyword evidence="5 7" id="KW-0472">Membrane</keyword>
<dbReference type="PANTHER" id="PTHR30572">
    <property type="entry name" value="MEMBRANE COMPONENT OF TRANSPORTER-RELATED"/>
    <property type="match status" value="1"/>
</dbReference>
<feature type="transmembrane region" description="Helical" evidence="7">
    <location>
        <begin position="289"/>
        <end position="315"/>
    </location>
</feature>
<sequence length="412" mass="45430">MEFRPILNALMRNKTGLLLIAAQVAITLAIVCNSVFIILQRIEKVNRPSGMDENSLFTITSLGFAPGFDLRGSIREDLEALRSIPGVVDATTINSVPLSNGGWSEGISLQSDSVPEEQRKTEGTSIYLVDEHGVNTLGVHLIAGRNFTADDVSYRTKEDKGGVSSVIVTRTLAQTLFGEENAVGKVIYSSIPGRNGPLTVVGVVERLQAPWVGWDKVEHSMLVPQYQDGEFDSSSARYLVRTEPGRRDEAMKEAERKLGEMNTGRIVRGLRSIEEVRGESYRQDRAMTVVLTTVIFSLLAVTGLGIVGMVSFWVTRRVKQIGTRRALGARRFDIRRYFMIENLIVVGIGIALGLLLTYGFNIWLMKHYELPRLSWYYAPLGALTVLLLGQLAVFGPATRATRVSPAVATRTV</sequence>
<keyword evidence="4 7" id="KW-1133">Transmembrane helix</keyword>
<keyword evidence="2" id="KW-1003">Cell membrane</keyword>
<evidence type="ECO:0000256" key="5">
    <source>
        <dbReference type="ARBA" id="ARBA00023136"/>
    </source>
</evidence>
<accession>A0ABP9LSM3</accession>
<reference evidence="11" key="1">
    <citation type="journal article" date="2019" name="Int. J. Syst. Evol. Microbiol.">
        <title>The Global Catalogue of Microorganisms (GCM) 10K type strain sequencing project: providing services to taxonomists for standard genome sequencing and annotation.</title>
        <authorList>
            <consortium name="The Broad Institute Genomics Platform"/>
            <consortium name="The Broad Institute Genome Sequencing Center for Infectious Disease"/>
            <person name="Wu L."/>
            <person name="Ma J."/>
        </authorList>
    </citation>
    <scope>NUCLEOTIDE SEQUENCE [LARGE SCALE GENOMIC DNA]</scope>
    <source>
        <strain evidence="11">JCM 19212</strain>
    </source>
</reference>
<gene>
    <name evidence="10" type="ORF">GCM10025759_34260</name>
</gene>
<evidence type="ECO:0000256" key="6">
    <source>
        <dbReference type="ARBA" id="ARBA00038076"/>
    </source>
</evidence>
<comment type="caution">
    <text evidence="10">The sequence shown here is derived from an EMBL/GenBank/DDBJ whole genome shotgun (WGS) entry which is preliminary data.</text>
</comment>
<evidence type="ECO:0000259" key="8">
    <source>
        <dbReference type="Pfam" id="PF02687"/>
    </source>
</evidence>
<proteinExistence type="inferred from homology"/>
<dbReference type="InterPro" id="IPR050250">
    <property type="entry name" value="Macrolide_Exporter_MacB"/>
</dbReference>
<dbReference type="InterPro" id="IPR003838">
    <property type="entry name" value="ABC3_permease_C"/>
</dbReference>
<keyword evidence="3 7" id="KW-0812">Transmembrane</keyword>
<name>A0ABP9LSM3_9GAMM</name>
<evidence type="ECO:0000313" key="10">
    <source>
        <dbReference type="EMBL" id="GAA5082535.1"/>
    </source>
</evidence>
<evidence type="ECO:0000256" key="7">
    <source>
        <dbReference type="SAM" id="Phobius"/>
    </source>
</evidence>
<evidence type="ECO:0000256" key="2">
    <source>
        <dbReference type="ARBA" id="ARBA00022475"/>
    </source>
</evidence>
<protein>
    <submittedName>
        <fullName evidence="10">ABC transporter permease</fullName>
    </submittedName>
</protein>
<evidence type="ECO:0000256" key="3">
    <source>
        <dbReference type="ARBA" id="ARBA00022692"/>
    </source>
</evidence>
<dbReference type="Proteomes" id="UP001501083">
    <property type="component" value="Unassembled WGS sequence"/>
</dbReference>
<comment type="similarity">
    <text evidence="6">Belongs to the ABC-4 integral membrane protein family.</text>
</comment>
<dbReference type="InterPro" id="IPR025857">
    <property type="entry name" value="MacB_PCD"/>
</dbReference>
<feature type="transmembrane region" description="Helical" evidence="7">
    <location>
        <begin position="16"/>
        <end position="39"/>
    </location>
</feature>
<organism evidence="10 11">
    <name type="scientific">Lysobacter panacisoli</name>
    <dbReference type="NCBI Taxonomy" id="1255263"/>
    <lineage>
        <taxon>Bacteria</taxon>
        <taxon>Pseudomonadati</taxon>
        <taxon>Pseudomonadota</taxon>
        <taxon>Gammaproteobacteria</taxon>
        <taxon>Lysobacterales</taxon>
        <taxon>Lysobacteraceae</taxon>
        <taxon>Lysobacter</taxon>
    </lineage>
</organism>
<evidence type="ECO:0000313" key="11">
    <source>
        <dbReference type="Proteomes" id="UP001501083"/>
    </source>
</evidence>
<dbReference type="PANTHER" id="PTHR30572:SF4">
    <property type="entry name" value="ABC TRANSPORTER PERMEASE YTRF"/>
    <property type="match status" value="1"/>
</dbReference>
<dbReference type="RefSeq" id="WP_158984022.1">
    <property type="nucleotide sequence ID" value="NZ_BAABKY010000006.1"/>
</dbReference>